<comment type="caution">
    <text evidence="9">The sequence shown here is derived from an EMBL/GenBank/DDBJ whole genome shotgun (WGS) entry which is preliminary data.</text>
</comment>
<dbReference type="CDD" id="cd14014">
    <property type="entry name" value="STKc_PknB_like"/>
    <property type="match status" value="1"/>
</dbReference>
<feature type="domain" description="Protein kinase" evidence="8">
    <location>
        <begin position="9"/>
        <end position="258"/>
    </location>
</feature>
<evidence type="ECO:0000313" key="9">
    <source>
        <dbReference type="EMBL" id="GAA0356713.1"/>
    </source>
</evidence>
<dbReference type="PROSITE" id="PS00107">
    <property type="entry name" value="PROTEIN_KINASE_ATP"/>
    <property type="match status" value="1"/>
</dbReference>
<dbReference type="InterPro" id="IPR008271">
    <property type="entry name" value="Ser/Thr_kinase_AS"/>
</dbReference>
<dbReference type="InterPro" id="IPR000719">
    <property type="entry name" value="Prot_kinase_dom"/>
</dbReference>
<proteinExistence type="predicted"/>
<dbReference type="PROSITE" id="PS50011">
    <property type="entry name" value="PROTEIN_KINASE_DOM"/>
    <property type="match status" value="1"/>
</dbReference>
<evidence type="ECO:0000259" key="8">
    <source>
        <dbReference type="PROSITE" id="PS50011"/>
    </source>
</evidence>
<keyword evidence="4 7" id="KW-0547">Nucleotide-binding</keyword>
<dbReference type="SUPFAM" id="SSF56112">
    <property type="entry name" value="Protein kinase-like (PK-like)"/>
    <property type="match status" value="1"/>
</dbReference>
<keyword evidence="6 7" id="KW-0067">ATP-binding</keyword>
<dbReference type="InterPro" id="IPR017441">
    <property type="entry name" value="Protein_kinase_ATP_BS"/>
</dbReference>
<evidence type="ECO:0000256" key="5">
    <source>
        <dbReference type="ARBA" id="ARBA00022777"/>
    </source>
</evidence>
<organism evidence="9 10">
    <name type="scientific">Actinoallomurus spadix</name>
    <dbReference type="NCBI Taxonomy" id="79912"/>
    <lineage>
        <taxon>Bacteria</taxon>
        <taxon>Bacillati</taxon>
        <taxon>Actinomycetota</taxon>
        <taxon>Actinomycetes</taxon>
        <taxon>Streptosporangiales</taxon>
        <taxon>Thermomonosporaceae</taxon>
        <taxon>Actinoallomurus</taxon>
    </lineage>
</organism>
<dbReference type="EMBL" id="BAAABM010000047">
    <property type="protein sequence ID" value="GAA0356713.1"/>
    <property type="molecule type" value="Genomic_DNA"/>
</dbReference>
<dbReference type="EC" id="2.7.11.1" evidence="1"/>
<evidence type="ECO:0000313" key="10">
    <source>
        <dbReference type="Proteomes" id="UP001501822"/>
    </source>
</evidence>
<dbReference type="Proteomes" id="UP001501822">
    <property type="component" value="Unassembled WGS sequence"/>
</dbReference>
<evidence type="ECO:0000256" key="4">
    <source>
        <dbReference type="ARBA" id="ARBA00022741"/>
    </source>
</evidence>
<reference evidence="9 10" key="1">
    <citation type="journal article" date="2019" name="Int. J. Syst. Evol. Microbiol.">
        <title>The Global Catalogue of Microorganisms (GCM) 10K type strain sequencing project: providing services to taxonomists for standard genome sequencing and annotation.</title>
        <authorList>
            <consortium name="The Broad Institute Genomics Platform"/>
            <consortium name="The Broad Institute Genome Sequencing Center for Infectious Disease"/>
            <person name="Wu L."/>
            <person name="Ma J."/>
        </authorList>
    </citation>
    <scope>NUCLEOTIDE SEQUENCE [LARGE SCALE GENOMIC DNA]</scope>
    <source>
        <strain evidence="9 10">JCM 3146</strain>
    </source>
</reference>
<dbReference type="InterPro" id="IPR011009">
    <property type="entry name" value="Kinase-like_dom_sf"/>
</dbReference>
<dbReference type="RefSeq" id="WP_308206065.1">
    <property type="nucleotide sequence ID" value="NZ_BAAABM010000047.1"/>
</dbReference>
<keyword evidence="3" id="KW-0808">Transferase</keyword>
<sequence>MSRWALPGYTELRELGSGGFGRVVLARDDASGGIVAIKYLFTHRLGGDLFLTAFRDEARILAMLHSPYITRLYDYVEGSEHAAIVMEAVDGASLRAVLDEHGPAGPEAALTVLKGSLLGLAAAHAASVVHRDYKPANVLVQQDGQSKVADFGIAVRSGESGTPAGTPSYMAPEQWEGGPAGPATDVYAATCVFFECVTGHRPYGGDQAALRIAHLTAPIPLDELPEPVRPLVARGMAKNPADRPSGAPAFVAELEEAARAAYGPDWERNGWRRLAEAAAGLAALLPLALLLGTSPGGVAGAGAAGGGAGVAGTGGAGTAAGGTGAAGTGGAGAVGAGGSGGGSGTTTGGAGHAVGRSVVGKAATKAGLAVAGAVVVGVGGAVAVLHQHDEGRRPPAPMPAPKPLTISYASLQRRFARPELTVEGRYVQVGGLRDPAIEQTADRALRAPLDEQLKRYQIAREPSVPSSDRPTVTTEIELGMRGPRLVAARYTFLPHHAPLTPFDLNTTRAVVVDLATGRRLRARDILRDAVFSESGLKDLEGRIGKAAPGGALCSGDPKIDPGRLSAATIDNDDKETRALDLMPTRDGLEFDVTPSALGYSFSCTETVITVSYARISDLVRPEILSLIRTSLAKPAPSPS</sequence>
<evidence type="ECO:0000256" key="2">
    <source>
        <dbReference type="ARBA" id="ARBA00022527"/>
    </source>
</evidence>
<evidence type="ECO:0000256" key="6">
    <source>
        <dbReference type="ARBA" id="ARBA00022840"/>
    </source>
</evidence>
<evidence type="ECO:0000256" key="7">
    <source>
        <dbReference type="PROSITE-ProRule" id="PRU10141"/>
    </source>
</evidence>
<dbReference type="Pfam" id="PF00069">
    <property type="entry name" value="Pkinase"/>
    <property type="match status" value="1"/>
</dbReference>
<keyword evidence="10" id="KW-1185">Reference proteome</keyword>
<feature type="binding site" evidence="7">
    <location>
        <position position="38"/>
    </location>
    <ligand>
        <name>ATP</name>
        <dbReference type="ChEBI" id="CHEBI:30616"/>
    </ligand>
</feature>
<dbReference type="Gene3D" id="1.10.510.10">
    <property type="entry name" value="Transferase(Phosphotransferase) domain 1"/>
    <property type="match status" value="1"/>
</dbReference>
<name>A0ABN0X704_9ACTN</name>
<evidence type="ECO:0000256" key="3">
    <source>
        <dbReference type="ARBA" id="ARBA00022679"/>
    </source>
</evidence>
<keyword evidence="5" id="KW-0418">Kinase</keyword>
<gene>
    <name evidence="9" type="ORF">GCM10010151_52940</name>
</gene>
<evidence type="ECO:0000256" key="1">
    <source>
        <dbReference type="ARBA" id="ARBA00012513"/>
    </source>
</evidence>
<accession>A0ABN0X704</accession>
<dbReference type="PANTHER" id="PTHR43289:SF6">
    <property type="entry name" value="SERINE_THREONINE-PROTEIN KINASE NEKL-3"/>
    <property type="match status" value="1"/>
</dbReference>
<keyword evidence="2" id="KW-0723">Serine/threonine-protein kinase</keyword>
<protein>
    <recommendedName>
        <fullName evidence="1">non-specific serine/threonine protein kinase</fullName>
        <ecNumber evidence="1">2.7.11.1</ecNumber>
    </recommendedName>
</protein>
<dbReference type="PROSITE" id="PS00108">
    <property type="entry name" value="PROTEIN_KINASE_ST"/>
    <property type="match status" value="1"/>
</dbReference>
<dbReference type="PANTHER" id="PTHR43289">
    <property type="entry name" value="MITOGEN-ACTIVATED PROTEIN KINASE KINASE KINASE 20-RELATED"/>
    <property type="match status" value="1"/>
</dbReference>